<dbReference type="InterPro" id="IPR016786">
    <property type="entry name" value="YdeI_bac"/>
</dbReference>
<dbReference type="Gene3D" id="3.40.5.90">
    <property type="entry name" value="CDGSH iron-sulfur domain, mitoNEET-type"/>
    <property type="match status" value="1"/>
</dbReference>
<dbReference type="InterPro" id="IPR014922">
    <property type="entry name" value="YdhG-like"/>
</dbReference>
<protein>
    <recommendedName>
        <fullName evidence="1">YdhG-like domain-containing protein</fullName>
    </recommendedName>
</protein>
<dbReference type="Gene3D" id="3.90.1150.200">
    <property type="match status" value="1"/>
</dbReference>
<gene>
    <name evidence="2" type="ORF">EOJ36_09185</name>
</gene>
<evidence type="ECO:0000259" key="1">
    <source>
        <dbReference type="Pfam" id="PF08818"/>
    </source>
</evidence>
<dbReference type="Pfam" id="PF13376">
    <property type="entry name" value="OmdA"/>
    <property type="match status" value="1"/>
</dbReference>
<dbReference type="PIRSF" id="PIRSF021308">
    <property type="entry name" value="UCP021308"/>
    <property type="match status" value="1"/>
</dbReference>
<dbReference type="SUPFAM" id="SSF159888">
    <property type="entry name" value="YdhG-like"/>
    <property type="match status" value="1"/>
</dbReference>
<organism evidence="2 3">
    <name type="scientific">Sandaracinomonas limnophila</name>
    <dbReference type="NCBI Taxonomy" id="1862386"/>
    <lineage>
        <taxon>Bacteria</taxon>
        <taxon>Pseudomonadati</taxon>
        <taxon>Bacteroidota</taxon>
        <taxon>Cytophagia</taxon>
        <taxon>Cytophagales</taxon>
        <taxon>Flectobacillaceae</taxon>
        <taxon>Sandaracinomonas</taxon>
    </lineage>
</organism>
<dbReference type="EMBL" id="SACY01000004">
    <property type="protein sequence ID" value="RVU24092.1"/>
    <property type="molecule type" value="Genomic_DNA"/>
</dbReference>
<evidence type="ECO:0000313" key="3">
    <source>
        <dbReference type="Proteomes" id="UP000282832"/>
    </source>
</evidence>
<dbReference type="Proteomes" id="UP000282832">
    <property type="component" value="Unassembled WGS sequence"/>
</dbReference>
<dbReference type="AlphaFoldDB" id="A0A437PP74"/>
<accession>A0A437PP74</accession>
<comment type="caution">
    <text evidence="2">The sequence shown here is derived from an EMBL/GenBank/DDBJ whole genome shotgun (WGS) entry which is preliminary data.</text>
</comment>
<reference evidence="2 3" key="1">
    <citation type="submission" date="2019-01" db="EMBL/GenBank/DDBJ databases">
        <authorList>
            <person name="Chen W.-M."/>
        </authorList>
    </citation>
    <scope>NUCLEOTIDE SEQUENCE [LARGE SCALE GENOMIC DNA]</scope>
    <source>
        <strain evidence="2 3">FSY-15</strain>
    </source>
</reference>
<dbReference type="Pfam" id="PF08818">
    <property type="entry name" value="DUF1801"/>
    <property type="match status" value="1"/>
</dbReference>
<dbReference type="OrthoDB" id="9800461at2"/>
<proteinExistence type="predicted"/>
<dbReference type="RefSeq" id="WP_127804636.1">
    <property type="nucleotide sequence ID" value="NZ_SACY01000004.1"/>
</dbReference>
<evidence type="ECO:0000313" key="2">
    <source>
        <dbReference type="EMBL" id="RVU24092.1"/>
    </source>
</evidence>
<name>A0A437PP74_9BACT</name>
<keyword evidence="3" id="KW-1185">Reference proteome</keyword>
<dbReference type="InterPro" id="IPR042216">
    <property type="entry name" value="MitoNEET_CISD"/>
</dbReference>
<feature type="domain" description="YdhG-like" evidence="1">
    <location>
        <begin position="18"/>
        <end position="114"/>
    </location>
</feature>
<sequence>MSKENPKVNSFFVNLKKWREEMDGLRGLILSLNLEEDLKWNAPCYMLNGKNVVIIQGFKEYFALMFFKGALLKDPKKILKTPGNVQAGRQIRFTSLDELITLEEDIKSYILEAIALEESGAKVEMKQTSEFPIPPEFQEILDKNEALKTAFEKLTPGRQKAYCMHFNDAKQTKTRLDRIEKYTDRILKGKGIMDCVCGLSKRMPTCDGSHKQLKQ</sequence>